<evidence type="ECO:0000259" key="1">
    <source>
        <dbReference type="Pfam" id="PF01507"/>
    </source>
</evidence>
<dbReference type="EMBL" id="NDHY01000010">
    <property type="protein sequence ID" value="RIH99889.1"/>
    <property type="molecule type" value="Genomic_DNA"/>
</dbReference>
<accession>A0A399FWU6</accession>
<proteinExistence type="predicted"/>
<evidence type="ECO:0000313" key="3">
    <source>
        <dbReference type="Proteomes" id="UP000266287"/>
    </source>
</evidence>
<dbReference type="InterPro" id="IPR050128">
    <property type="entry name" value="Sulfate_adenylyltrnsfr_sub2"/>
</dbReference>
<organism evidence="2 3">
    <name type="scientific">candidate division NPL-UPA2 bacterium Unc8</name>
    <dbReference type="NCBI Taxonomy" id="1980939"/>
    <lineage>
        <taxon>Bacteria</taxon>
    </lineage>
</organism>
<dbReference type="InterPro" id="IPR002500">
    <property type="entry name" value="PAPS_reduct_dom"/>
</dbReference>
<dbReference type="AlphaFoldDB" id="A0A399FWU6"/>
<feature type="domain" description="Phosphoadenosine phosphosulphate reductase" evidence="1">
    <location>
        <begin position="25"/>
        <end position="93"/>
    </location>
</feature>
<name>A0A399FWU6_UNCN2</name>
<dbReference type="InterPro" id="IPR014729">
    <property type="entry name" value="Rossmann-like_a/b/a_fold"/>
</dbReference>
<sequence length="94" mass="11318">MNQLSRLESQSIFIIREAYRQFKKVAMLWSIGKDSMTLLWLSRKAFYGRIPFPIVHLDTGYQLRQIYRFRDEYAKKWNFNLIVAKNQEALDRGV</sequence>
<dbReference type="SUPFAM" id="SSF52402">
    <property type="entry name" value="Adenine nucleotide alpha hydrolases-like"/>
    <property type="match status" value="1"/>
</dbReference>
<comment type="caution">
    <text evidence="2">The sequence shown here is derived from an EMBL/GenBank/DDBJ whole genome shotgun (WGS) entry which is preliminary data.</text>
</comment>
<dbReference type="Gene3D" id="3.40.50.620">
    <property type="entry name" value="HUPs"/>
    <property type="match status" value="1"/>
</dbReference>
<reference evidence="2 3" key="1">
    <citation type="submission" date="2018-08" db="EMBL/GenBank/DDBJ databases">
        <title>Draft genome of candidate division NPL-UPA2 bacterium Unc8 that adapted to ultra-basic serpentinizing groundwater.</title>
        <authorList>
            <person name="Ishii S."/>
            <person name="Suzuki S."/>
            <person name="Nealson K.H."/>
        </authorList>
    </citation>
    <scope>NUCLEOTIDE SEQUENCE [LARGE SCALE GENOMIC DNA]</scope>
    <source>
        <strain evidence="2">Unc8</strain>
    </source>
</reference>
<gene>
    <name evidence="2" type="ORF">B9J77_04330</name>
</gene>
<protein>
    <recommendedName>
        <fullName evidence="1">Phosphoadenosine phosphosulphate reductase domain-containing protein</fullName>
    </recommendedName>
</protein>
<dbReference type="PANTHER" id="PTHR43196:SF1">
    <property type="entry name" value="SULFATE ADENYLYLTRANSFERASE SUBUNIT 2"/>
    <property type="match status" value="1"/>
</dbReference>
<dbReference type="PANTHER" id="PTHR43196">
    <property type="entry name" value="SULFATE ADENYLYLTRANSFERASE SUBUNIT 2"/>
    <property type="match status" value="1"/>
</dbReference>
<dbReference type="Pfam" id="PF01507">
    <property type="entry name" value="PAPS_reduct"/>
    <property type="match status" value="1"/>
</dbReference>
<dbReference type="Proteomes" id="UP000266287">
    <property type="component" value="Unassembled WGS sequence"/>
</dbReference>
<evidence type="ECO:0000313" key="2">
    <source>
        <dbReference type="EMBL" id="RIH99889.1"/>
    </source>
</evidence>
<dbReference type="GO" id="GO:0003824">
    <property type="term" value="F:catalytic activity"/>
    <property type="evidence" value="ECO:0007669"/>
    <property type="project" value="InterPro"/>
</dbReference>